<gene>
    <name evidence="2" type="ORF">DEO72_LG8g1661</name>
</gene>
<evidence type="ECO:0000313" key="3">
    <source>
        <dbReference type="Proteomes" id="UP000501690"/>
    </source>
</evidence>
<sequence length="274" mass="29991">MAEGAGSNICSQSGPKFQNWKRGERALEISEGEKESNLGNGNKAISALSFIFTICSCLDVTVVRQRRSLAATDVASSEFEQRSVVALNGEPNGGGSREKEKEQRRRLQASPVRASGDDDVAAVSRFIFPGKWRRRRCRSISRERGVKGDGVAGEASGGGRWWRLRRTRVQAWGCVGGVEKKRCHAVGAVIGGSGGMRSLRESESRLEDKMRLRERSRARKIKGKNCNANADGLQRWPASSMQVMACPVMEVSGDRILGREEGAAVVEGMNFIFN</sequence>
<name>A0A4D6MQ77_VIGUN</name>
<accession>A0A4D6MQ77</accession>
<reference evidence="2 3" key="1">
    <citation type="submission" date="2019-04" db="EMBL/GenBank/DDBJ databases">
        <title>An improved genome assembly and genetic linkage map for asparagus bean, Vigna unguiculata ssp. sesquipedialis.</title>
        <authorList>
            <person name="Xia Q."/>
            <person name="Zhang R."/>
            <person name="Dong Y."/>
        </authorList>
    </citation>
    <scope>NUCLEOTIDE SEQUENCE [LARGE SCALE GENOMIC DNA]</scope>
    <source>
        <tissue evidence="2">Leaf</tissue>
    </source>
</reference>
<dbReference type="EMBL" id="CP039352">
    <property type="protein sequence ID" value="QCE03636.1"/>
    <property type="molecule type" value="Genomic_DNA"/>
</dbReference>
<evidence type="ECO:0000256" key="1">
    <source>
        <dbReference type="SAM" id="MobiDB-lite"/>
    </source>
</evidence>
<protein>
    <submittedName>
        <fullName evidence="2">Uncharacterized protein</fullName>
    </submittedName>
</protein>
<evidence type="ECO:0000313" key="2">
    <source>
        <dbReference type="EMBL" id="QCE03636.1"/>
    </source>
</evidence>
<feature type="compositionally biased region" description="Basic and acidic residues" evidence="1">
    <location>
        <begin position="96"/>
        <end position="105"/>
    </location>
</feature>
<keyword evidence="3" id="KW-1185">Reference proteome</keyword>
<proteinExistence type="predicted"/>
<dbReference type="Proteomes" id="UP000501690">
    <property type="component" value="Linkage Group LG8"/>
</dbReference>
<feature type="region of interest" description="Disordered" evidence="1">
    <location>
        <begin position="85"/>
        <end position="113"/>
    </location>
</feature>
<organism evidence="2 3">
    <name type="scientific">Vigna unguiculata</name>
    <name type="common">Cowpea</name>
    <dbReference type="NCBI Taxonomy" id="3917"/>
    <lineage>
        <taxon>Eukaryota</taxon>
        <taxon>Viridiplantae</taxon>
        <taxon>Streptophyta</taxon>
        <taxon>Embryophyta</taxon>
        <taxon>Tracheophyta</taxon>
        <taxon>Spermatophyta</taxon>
        <taxon>Magnoliopsida</taxon>
        <taxon>eudicotyledons</taxon>
        <taxon>Gunneridae</taxon>
        <taxon>Pentapetalae</taxon>
        <taxon>rosids</taxon>
        <taxon>fabids</taxon>
        <taxon>Fabales</taxon>
        <taxon>Fabaceae</taxon>
        <taxon>Papilionoideae</taxon>
        <taxon>50 kb inversion clade</taxon>
        <taxon>NPAAA clade</taxon>
        <taxon>indigoferoid/millettioid clade</taxon>
        <taxon>Phaseoleae</taxon>
        <taxon>Vigna</taxon>
    </lineage>
</organism>
<dbReference type="AlphaFoldDB" id="A0A4D6MQ77"/>